<dbReference type="AlphaFoldDB" id="A0A2A9PIU4"/>
<gene>
    <name evidence="2" type="ORF">XA68_17401</name>
</gene>
<proteinExistence type="predicted"/>
<organism evidence="2 3">
    <name type="scientific">Ophiocordyceps unilateralis</name>
    <name type="common">Zombie-ant fungus</name>
    <name type="synonym">Torrubia unilateralis</name>
    <dbReference type="NCBI Taxonomy" id="268505"/>
    <lineage>
        <taxon>Eukaryota</taxon>
        <taxon>Fungi</taxon>
        <taxon>Dikarya</taxon>
        <taxon>Ascomycota</taxon>
        <taxon>Pezizomycotina</taxon>
        <taxon>Sordariomycetes</taxon>
        <taxon>Hypocreomycetidae</taxon>
        <taxon>Hypocreales</taxon>
        <taxon>Ophiocordycipitaceae</taxon>
        <taxon>Ophiocordyceps</taxon>
    </lineage>
</organism>
<accession>A0A2A9PIU4</accession>
<reference evidence="2 3" key="1">
    <citation type="journal article" date="2015" name="BMC Genomics">
        <title>Gene expression during zombie ant biting behavior reflects the complexity underlying fungal parasitic behavioral manipulation.</title>
        <authorList>
            <person name="de Bekker C."/>
            <person name="Ohm R.A."/>
            <person name="Loreto R.G."/>
            <person name="Sebastian A."/>
            <person name="Albert I."/>
            <person name="Merrow M."/>
            <person name="Brachmann A."/>
            <person name="Hughes D.P."/>
        </authorList>
    </citation>
    <scope>NUCLEOTIDE SEQUENCE [LARGE SCALE GENOMIC DNA]</scope>
    <source>
        <strain evidence="2 3">SC16a</strain>
    </source>
</reference>
<reference evidence="2 3" key="2">
    <citation type="journal article" date="2017" name="Sci. Rep.">
        <title>Ant-infecting Ophiocordyceps genomes reveal a high diversity of potential behavioral manipulation genes and a possible major role for enterotoxins.</title>
        <authorList>
            <person name="de Bekker C."/>
            <person name="Ohm R.A."/>
            <person name="Evans H.C."/>
            <person name="Brachmann A."/>
            <person name="Hughes D.P."/>
        </authorList>
    </citation>
    <scope>NUCLEOTIDE SEQUENCE [LARGE SCALE GENOMIC DNA]</scope>
    <source>
        <strain evidence="2 3">SC16a</strain>
    </source>
</reference>
<comment type="caution">
    <text evidence="2">The sequence shown here is derived from an EMBL/GenBank/DDBJ whole genome shotgun (WGS) entry which is preliminary data.</text>
</comment>
<feature type="region of interest" description="Disordered" evidence="1">
    <location>
        <begin position="43"/>
        <end position="69"/>
    </location>
</feature>
<evidence type="ECO:0000256" key="1">
    <source>
        <dbReference type="SAM" id="MobiDB-lite"/>
    </source>
</evidence>
<sequence>MELRDCPHNLNGGWTLIVAILYIVSRGPSLPADSHSVRLRLRIGRSPRSGPDSMTRRHESTGRIDPYVG</sequence>
<name>A0A2A9PIU4_OPHUN</name>
<protein>
    <submittedName>
        <fullName evidence="2">Uncharacterized protein</fullName>
    </submittedName>
</protein>
<evidence type="ECO:0000313" key="3">
    <source>
        <dbReference type="Proteomes" id="UP000037136"/>
    </source>
</evidence>
<keyword evidence="3" id="KW-1185">Reference proteome</keyword>
<dbReference type="EMBL" id="LAZP02000072">
    <property type="protein sequence ID" value="PFH61415.1"/>
    <property type="molecule type" value="Genomic_DNA"/>
</dbReference>
<dbReference type="Proteomes" id="UP000037136">
    <property type="component" value="Unassembled WGS sequence"/>
</dbReference>
<evidence type="ECO:0000313" key="2">
    <source>
        <dbReference type="EMBL" id="PFH61415.1"/>
    </source>
</evidence>